<evidence type="ECO:0000256" key="2">
    <source>
        <dbReference type="SAM" id="MobiDB-lite"/>
    </source>
</evidence>
<dbReference type="OrthoDB" id="2152896at2759"/>
<feature type="region of interest" description="Disordered" evidence="2">
    <location>
        <begin position="438"/>
        <end position="465"/>
    </location>
</feature>
<dbReference type="InterPro" id="IPR013087">
    <property type="entry name" value="Znf_C2H2_type"/>
</dbReference>
<feature type="region of interest" description="Disordered" evidence="2">
    <location>
        <begin position="316"/>
        <end position="336"/>
    </location>
</feature>
<keyword evidence="5" id="KW-1185">Reference proteome</keyword>
<feature type="region of interest" description="Disordered" evidence="2">
    <location>
        <begin position="236"/>
        <end position="286"/>
    </location>
</feature>
<protein>
    <recommendedName>
        <fullName evidence="3">C2H2-type domain-containing protein</fullName>
    </recommendedName>
</protein>
<evidence type="ECO:0000256" key="1">
    <source>
        <dbReference type="PROSITE-ProRule" id="PRU00042"/>
    </source>
</evidence>
<evidence type="ECO:0000313" key="5">
    <source>
        <dbReference type="Proteomes" id="UP000664534"/>
    </source>
</evidence>
<feature type="domain" description="C2H2-type" evidence="3">
    <location>
        <begin position="180"/>
        <end position="207"/>
    </location>
</feature>
<feature type="region of interest" description="Disordered" evidence="2">
    <location>
        <begin position="1"/>
        <end position="50"/>
    </location>
</feature>
<feature type="compositionally biased region" description="Polar residues" evidence="2">
    <location>
        <begin position="1"/>
        <end position="28"/>
    </location>
</feature>
<feature type="compositionally biased region" description="Low complexity" evidence="2">
    <location>
        <begin position="251"/>
        <end position="261"/>
    </location>
</feature>
<dbReference type="Proteomes" id="UP000664534">
    <property type="component" value="Unassembled WGS sequence"/>
</dbReference>
<name>A0A8H3EL96_9LECA</name>
<organism evidence="4 5">
    <name type="scientific">Imshaugia aleurites</name>
    <dbReference type="NCBI Taxonomy" id="172621"/>
    <lineage>
        <taxon>Eukaryota</taxon>
        <taxon>Fungi</taxon>
        <taxon>Dikarya</taxon>
        <taxon>Ascomycota</taxon>
        <taxon>Pezizomycotina</taxon>
        <taxon>Lecanoromycetes</taxon>
        <taxon>OSLEUM clade</taxon>
        <taxon>Lecanoromycetidae</taxon>
        <taxon>Lecanorales</taxon>
        <taxon>Lecanorineae</taxon>
        <taxon>Parmeliaceae</taxon>
        <taxon>Imshaugia</taxon>
    </lineage>
</organism>
<comment type="caution">
    <text evidence="4">The sequence shown here is derived from an EMBL/GenBank/DDBJ whole genome shotgun (WGS) entry which is preliminary data.</text>
</comment>
<sequence length="465" mass="50379">MSSFKEPQVNRPQSSHRLSVTSTPSSNMPMRHATSRLHSHSVSLGAVNPSHRITRRKSMNASAVNNAAAIAALLGDADEKGSASSKRGSLNLKNAATSRGLESSRYDGSSHDTYPLGGLGLAGGNNENVHEEAMDDEESVVEDDFLPTENVSTGSRARARRASEGSYLTKGEGKRSSGELRCGKCGKGYKHSSCLTKHLWEHTPEWTYTSKLLISKHQQVQLLQAASVLVGMNQDETAAEETTKPPESDHSSASPAASGSSDVREEDDFISSAETTPPPMSENYGMIEDADYGRSKRHSGTSSSFSRSYQPAASFSLPAGNKFNHYQKQRRPSSSGIASIDVDEEEAGLVAAVESLCSFGTPRNGPVRFSNNVPPVPPVPAMYRDYNATRLSGSLGQVPELGLSVTSYQPLSDERDMKTDDSHVVRVREDYDYHDRLISHERSDEEDDGIFGAMEGVTHDRLPQA</sequence>
<accession>A0A8H3EL96</accession>
<feature type="region of interest" description="Disordered" evidence="2">
    <location>
        <begin position="150"/>
        <end position="180"/>
    </location>
</feature>
<gene>
    <name evidence="4" type="ORF">IMSHALPRED_007483</name>
</gene>
<evidence type="ECO:0000313" key="4">
    <source>
        <dbReference type="EMBL" id="CAF9908761.1"/>
    </source>
</evidence>
<dbReference type="GO" id="GO:0008270">
    <property type="term" value="F:zinc ion binding"/>
    <property type="evidence" value="ECO:0007669"/>
    <property type="project" value="UniProtKB-KW"/>
</dbReference>
<dbReference type="EMBL" id="CAJPDT010000005">
    <property type="protein sequence ID" value="CAF9908761.1"/>
    <property type="molecule type" value="Genomic_DNA"/>
</dbReference>
<evidence type="ECO:0000259" key="3">
    <source>
        <dbReference type="PROSITE" id="PS50157"/>
    </source>
</evidence>
<dbReference type="PROSITE" id="PS00028">
    <property type="entry name" value="ZINC_FINGER_C2H2_1"/>
    <property type="match status" value="1"/>
</dbReference>
<keyword evidence="1" id="KW-0862">Zinc</keyword>
<feature type="compositionally biased region" description="Basic and acidic residues" evidence="2">
    <location>
        <begin position="171"/>
        <end position="180"/>
    </location>
</feature>
<keyword evidence="1" id="KW-0863">Zinc-finger</keyword>
<dbReference type="AlphaFoldDB" id="A0A8H3EL96"/>
<dbReference type="PROSITE" id="PS50157">
    <property type="entry name" value="ZINC_FINGER_C2H2_2"/>
    <property type="match status" value="1"/>
</dbReference>
<feature type="compositionally biased region" description="Basic and acidic residues" evidence="2">
    <location>
        <begin position="241"/>
        <end position="250"/>
    </location>
</feature>
<reference evidence="4" key="1">
    <citation type="submission" date="2021-03" db="EMBL/GenBank/DDBJ databases">
        <authorList>
            <person name="Tagirdzhanova G."/>
        </authorList>
    </citation>
    <scope>NUCLEOTIDE SEQUENCE</scope>
</reference>
<proteinExistence type="predicted"/>
<keyword evidence="1" id="KW-0479">Metal-binding</keyword>